<evidence type="ECO:0000313" key="2">
    <source>
        <dbReference type="Proteomes" id="UP000640274"/>
    </source>
</evidence>
<evidence type="ECO:0000313" key="1">
    <source>
        <dbReference type="EMBL" id="MBJ6362775.1"/>
    </source>
</evidence>
<keyword evidence="2" id="KW-1185">Reference proteome</keyword>
<dbReference type="AlphaFoldDB" id="A0A934J4L9"/>
<dbReference type="RefSeq" id="WP_199020321.1">
    <property type="nucleotide sequence ID" value="NZ_JAELUP010000093.1"/>
</dbReference>
<dbReference type="Proteomes" id="UP000640274">
    <property type="component" value="Unassembled WGS sequence"/>
</dbReference>
<accession>A0A934J4L9</accession>
<dbReference type="EMBL" id="JAELUP010000093">
    <property type="protein sequence ID" value="MBJ6362775.1"/>
    <property type="molecule type" value="Genomic_DNA"/>
</dbReference>
<reference evidence="1" key="1">
    <citation type="submission" date="2020-12" db="EMBL/GenBank/DDBJ databases">
        <authorList>
            <person name="Huq M.A."/>
        </authorList>
    </citation>
    <scope>NUCLEOTIDE SEQUENCE</scope>
    <source>
        <strain evidence="1">MAHUQ-46</strain>
    </source>
</reference>
<proteinExistence type="predicted"/>
<organism evidence="1 2">
    <name type="scientific">Paenibacillus roseus</name>
    <dbReference type="NCBI Taxonomy" id="2798579"/>
    <lineage>
        <taxon>Bacteria</taxon>
        <taxon>Bacillati</taxon>
        <taxon>Bacillota</taxon>
        <taxon>Bacilli</taxon>
        <taxon>Bacillales</taxon>
        <taxon>Paenibacillaceae</taxon>
        <taxon>Paenibacillus</taxon>
    </lineage>
</organism>
<protein>
    <submittedName>
        <fullName evidence="1">Uncharacterized protein</fullName>
    </submittedName>
</protein>
<sequence>MEKMKAYSLYIEQEDTFYKQLEALEQCQCAMFDYIFRYGDQFHPQMVEEVLMNVHHLEVNVRLELLHLRLAKAFLAYEMNRP</sequence>
<gene>
    <name evidence="1" type="ORF">JFN88_16275</name>
</gene>
<name>A0A934J4L9_9BACL</name>
<comment type="caution">
    <text evidence="1">The sequence shown here is derived from an EMBL/GenBank/DDBJ whole genome shotgun (WGS) entry which is preliminary data.</text>
</comment>